<dbReference type="InterPro" id="IPR020057">
    <property type="entry name" value="Ribosomal_bL25_b-dom"/>
</dbReference>
<dbReference type="InterPro" id="IPR011035">
    <property type="entry name" value="Ribosomal_bL25/Gln-tRNA_synth"/>
</dbReference>
<feature type="domain" description="Large ribosomal subunit protein bL25 L25" evidence="6">
    <location>
        <begin position="7"/>
        <end position="94"/>
    </location>
</feature>
<evidence type="ECO:0000256" key="4">
    <source>
        <dbReference type="ARBA" id="ARBA00023274"/>
    </source>
</evidence>
<keyword evidence="4 5" id="KW-0687">Ribonucleoprotein</keyword>
<dbReference type="GO" id="GO:0022625">
    <property type="term" value="C:cytosolic large ribosomal subunit"/>
    <property type="evidence" value="ECO:0007669"/>
    <property type="project" value="TreeGrafter"/>
</dbReference>
<dbReference type="InterPro" id="IPR001021">
    <property type="entry name" value="Ribosomal_bL25_long"/>
</dbReference>
<dbReference type="PANTHER" id="PTHR33284:SF1">
    <property type="entry name" value="RIBOSOMAL PROTEIN L25_GLN-TRNA SYNTHETASE, ANTI-CODON-BINDING DOMAIN-CONTAINING PROTEIN"/>
    <property type="match status" value="1"/>
</dbReference>
<dbReference type="InterPro" id="IPR029751">
    <property type="entry name" value="Ribosomal_L25_dom"/>
</dbReference>
<evidence type="ECO:0000256" key="5">
    <source>
        <dbReference type="HAMAP-Rule" id="MF_01334"/>
    </source>
</evidence>
<evidence type="ECO:0000313" key="8">
    <source>
        <dbReference type="EMBL" id="ROR34807.1"/>
    </source>
</evidence>
<feature type="domain" description="Large ribosomal subunit protein bL25 beta" evidence="7">
    <location>
        <begin position="103"/>
        <end position="188"/>
    </location>
</feature>
<dbReference type="GO" id="GO:0003735">
    <property type="term" value="F:structural constituent of ribosome"/>
    <property type="evidence" value="ECO:0007669"/>
    <property type="project" value="InterPro"/>
</dbReference>
<dbReference type="AlphaFoldDB" id="A0A3N1YBP1"/>
<dbReference type="Pfam" id="PF01386">
    <property type="entry name" value="Ribosomal_L25p"/>
    <property type="match status" value="1"/>
</dbReference>
<dbReference type="NCBIfam" id="TIGR00731">
    <property type="entry name" value="bL25_bact_ctc"/>
    <property type="match status" value="1"/>
</dbReference>
<dbReference type="InterPro" id="IPR020056">
    <property type="entry name" value="Rbsml_bL25/Gln-tRNA_synth_N"/>
</dbReference>
<keyword evidence="3 5" id="KW-0689">Ribosomal protein</keyword>
<keyword evidence="9" id="KW-1185">Reference proteome</keyword>
<proteinExistence type="inferred from homology"/>
<accession>A0A3N1YBP1</accession>
<comment type="function">
    <text evidence="5">This is one of the proteins that binds to the 5S RNA in the ribosome where it forms part of the central protuberance.</text>
</comment>
<dbReference type="PANTHER" id="PTHR33284">
    <property type="entry name" value="RIBOSOMAL PROTEIN L25/GLN-TRNA SYNTHETASE, ANTI-CODON-BINDING DOMAIN-CONTAINING PROTEIN"/>
    <property type="match status" value="1"/>
</dbReference>
<dbReference type="NCBIfam" id="NF004128">
    <property type="entry name" value="PRK05618.1-2"/>
    <property type="match status" value="1"/>
</dbReference>
<evidence type="ECO:0000256" key="1">
    <source>
        <dbReference type="ARBA" id="ARBA00022730"/>
    </source>
</evidence>
<organism evidence="8 9">
    <name type="scientific">Inmirania thermothiophila</name>
    <dbReference type="NCBI Taxonomy" id="1750597"/>
    <lineage>
        <taxon>Bacteria</taxon>
        <taxon>Pseudomonadati</taxon>
        <taxon>Pseudomonadota</taxon>
        <taxon>Gammaproteobacteria</taxon>
        <taxon>Chromatiales</taxon>
        <taxon>Ectothiorhodospiraceae</taxon>
        <taxon>Inmirania</taxon>
    </lineage>
</organism>
<protein>
    <recommendedName>
        <fullName evidence="5">Large ribosomal subunit protein bL25</fullName>
    </recommendedName>
    <alternativeName>
        <fullName evidence="5">General stress protein CTC</fullName>
    </alternativeName>
</protein>
<dbReference type="Gene3D" id="2.170.120.20">
    <property type="entry name" value="Ribosomal protein L25, beta domain"/>
    <property type="match status" value="1"/>
</dbReference>
<dbReference type="InterPro" id="IPR037121">
    <property type="entry name" value="Ribosomal_bL25_C"/>
</dbReference>
<dbReference type="Pfam" id="PF14693">
    <property type="entry name" value="Ribosomal_TL5_C"/>
    <property type="match status" value="1"/>
</dbReference>
<evidence type="ECO:0000256" key="3">
    <source>
        <dbReference type="ARBA" id="ARBA00022980"/>
    </source>
</evidence>
<dbReference type="EMBL" id="RJVI01000001">
    <property type="protein sequence ID" value="ROR34807.1"/>
    <property type="molecule type" value="Genomic_DNA"/>
</dbReference>
<dbReference type="HAMAP" id="MF_01334">
    <property type="entry name" value="Ribosomal_bL25_CTC"/>
    <property type="match status" value="1"/>
</dbReference>
<evidence type="ECO:0000313" key="9">
    <source>
        <dbReference type="Proteomes" id="UP000276634"/>
    </source>
</evidence>
<dbReference type="InterPro" id="IPR020930">
    <property type="entry name" value="Ribosomal_uL5_bac-type"/>
</dbReference>
<evidence type="ECO:0000259" key="6">
    <source>
        <dbReference type="Pfam" id="PF01386"/>
    </source>
</evidence>
<reference evidence="8 9" key="1">
    <citation type="submission" date="2018-11" db="EMBL/GenBank/DDBJ databases">
        <title>Genomic Encyclopedia of Type Strains, Phase IV (KMG-IV): sequencing the most valuable type-strain genomes for metagenomic binning, comparative biology and taxonomic classification.</title>
        <authorList>
            <person name="Goeker M."/>
        </authorList>
    </citation>
    <scope>NUCLEOTIDE SEQUENCE [LARGE SCALE GENOMIC DNA]</scope>
    <source>
        <strain evidence="8 9">DSM 100275</strain>
    </source>
</reference>
<dbReference type="GO" id="GO:0008097">
    <property type="term" value="F:5S rRNA binding"/>
    <property type="evidence" value="ECO:0007669"/>
    <property type="project" value="InterPro"/>
</dbReference>
<evidence type="ECO:0000256" key="2">
    <source>
        <dbReference type="ARBA" id="ARBA00022884"/>
    </source>
</evidence>
<evidence type="ECO:0000259" key="7">
    <source>
        <dbReference type="Pfam" id="PF14693"/>
    </source>
</evidence>
<keyword evidence="1 5" id="KW-0699">rRNA-binding</keyword>
<comment type="similarity">
    <text evidence="5">Belongs to the bacterial ribosomal protein bL25 family. CTC subfamily.</text>
</comment>
<dbReference type="SUPFAM" id="SSF50715">
    <property type="entry name" value="Ribosomal protein L25-like"/>
    <property type="match status" value="1"/>
</dbReference>
<name>A0A3N1YBP1_9GAMM</name>
<dbReference type="Proteomes" id="UP000276634">
    <property type="component" value="Unassembled WGS sequence"/>
</dbReference>
<dbReference type="Gene3D" id="2.40.240.10">
    <property type="entry name" value="Ribosomal Protein L25, Chain P"/>
    <property type="match status" value="1"/>
</dbReference>
<sequence length="206" mass="22701">MKDVFTLEAELRSDKGKGASRRLRRAHKVPGIVYGGHAEPTPIAVDHRELAKHLEHESFYSHVIELRIGERTERVVLKDLQRHPAKPLVLHVDFQRVVAGETIRVHVPLHFVNESQAPGVRAGGIVSHHLAEVEVECTPENLPEFIEVDLSGLELGGLIHLSELELPPGVELYALRHGGVDEVVVSVHGRGPVEEAGEEAGEEEEA</sequence>
<dbReference type="HAMAP" id="MF_01336">
    <property type="entry name" value="Ribosomal_bL25"/>
    <property type="match status" value="1"/>
</dbReference>
<comment type="subunit">
    <text evidence="5">Part of the 50S ribosomal subunit; part of the 5S rRNA/L5/L18/L25 subcomplex. Contacts the 5S rRNA. Binds to the 5S rRNA independently of L5 and L18.</text>
</comment>
<dbReference type="CDD" id="cd00495">
    <property type="entry name" value="Ribosomal_L25_TL5_CTC"/>
    <property type="match status" value="1"/>
</dbReference>
<keyword evidence="2 5" id="KW-0694">RNA-binding</keyword>
<dbReference type="RefSeq" id="WP_123400290.1">
    <property type="nucleotide sequence ID" value="NZ_RJVI01000001.1"/>
</dbReference>
<dbReference type="NCBIfam" id="NF004612">
    <property type="entry name" value="PRK05943.1"/>
    <property type="match status" value="1"/>
</dbReference>
<dbReference type="GO" id="GO:0006412">
    <property type="term" value="P:translation"/>
    <property type="evidence" value="ECO:0007669"/>
    <property type="project" value="UniProtKB-UniRule"/>
</dbReference>
<dbReference type="OrthoDB" id="9806411at2"/>
<comment type="caution">
    <text evidence="8">The sequence shown here is derived from an EMBL/GenBank/DDBJ whole genome shotgun (WGS) entry which is preliminary data.</text>
</comment>
<dbReference type="NCBIfam" id="NF004130">
    <property type="entry name" value="PRK05618.1-5"/>
    <property type="match status" value="1"/>
</dbReference>
<gene>
    <name evidence="5" type="primary">rplY</name>
    <name evidence="5" type="synonym">ctc</name>
    <name evidence="8" type="ORF">EDC57_0712</name>
</gene>
<dbReference type="InterPro" id="IPR020055">
    <property type="entry name" value="Ribosomal_bL25_short"/>
</dbReference>